<keyword evidence="2" id="KW-0813">Transport</keyword>
<evidence type="ECO:0000256" key="5">
    <source>
        <dbReference type="ARBA" id="ARBA00022692"/>
    </source>
</evidence>
<evidence type="ECO:0000259" key="10">
    <source>
        <dbReference type="Pfam" id="PF11356"/>
    </source>
</evidence>
<keyword evidence="3" id="KW-1003">Cell membrane</keyword>
<evidence type="ECO:0000256" key="7">
    <source>
        <dbReference type="ARBA" id="ARBA00022989"/>
    </source>
</evidence>
<keyword evidence="5 9" id="KW-0812">Transmembrane</keyword>
<feature type="domain" description="Type II secretion system protein GspC N-terminal" evidence="10">
    <location>
        <begin position="75"/>
        <end position="131"/>
    </location>
</feature>
<proteinExistence type="predicted"/>
<evidence type="ECO:0000256" key="4">
    <source>
        <dbReference type="ARBA" id="ARBA00022519"/>
    </source>
</evidence>
<dbReference type="AlphaFoldDB" id="A0A087ELJ8"/>
<evidence type="ECO:0000313" key="13">
    <source>
        <dbReference type="Proteomes" id="UP000594778"/>
    </source>
</evidence>
<reference evidence="12 13" key="1">
    <citation type="submission" date="2020-12" db="EMBL/GenBank/DDBJ databases">
        <title>FDA dAtabase for Regulatory Grade micrObial Sequences (FDA-ARGOS): Supporting development and validation of Infectious Disease Dx tests.</title>
        <authorList>
            <person name="Sproer C."/>
            <person name="Gronow S."/>
            <person name="Severitt S."/>
            <person name="Schroder I."/>
            <person name="Tallon L."/>
            <person name="Sadzewicz L."/>
            <person name="Zhao X."/>
            <person name="Boylan J."/>
            <person name="Ott S."/>
            <person name="Bowen H."/>
            <person name="Vavikolanu K."/>
            <person name="Mehta A."/>
            <person name="Aluvathingal J."/>
            <person name="Nadendla S."/>
            <person name="Lowell S."/>
            <person name="Myers T."/>
            <person name="Yan Y."/>
            <person name="Sichtig H."/>
        </authorList>
    </citation>
    <scope>NUCLEOTIDE SEQUENCE [LARGE SCALE GENOMIC DNA]</scope>
    <source>
        <strain evidence="12 13">FDAARGOS_909</strain>
    </source>
</reference>
<dbReference type="RefSeq" id="WP_034397087.1">
    <property type="nucleotide sequence ID" value="NZ_CBDHEQ010000002.1"/>
</dbReference>
<evidence type="ECO:0000256" key="3">
    <source>
        <dbReference type="ARBA" id="ARBA00022475"/>
    </source>
</evidence>
<dbReference type="EMBL" id="CP065668">
    <property type="protein sequence ID" value="QPS07522.1"/>
    <property type="molecule type" value="Genomic_DNA"/>
</dbReference>
<comment type="subcellular location">
    <subcellularLocation>
        <location evidence="1">Cell inner membrane</location>
    </subcellularLocation>
</comment>
<dbReference type="InterPro" id="IPR024961">
    <property type="entry name" value="T2SS_GspC_N"/>
</dbReference>
<dbReference type="GO" id="GO:0005886">
    <property type="term" value="C:plasma membrane"/>
    <property type="evidence" value="ECO:0007669"/>
    <property type="project" value="UniProtKB-SubCell"/>
</dbReference>
<feature type="transmembrane region" description="Helical" evidence="9">
    <location>
        <begin position="14"/>
        <end position="35"/>
    </location>
</feature>
<evidence type="ECO:0000256" key="8">
    <source>
        <dbReference type="ARBA" id="ARBA00023136"/>
    </source>
</evidence>
<keyword evidence="8 9" id="KW-0472">Membrane</keyword>
<evidence type="ECO:0000313" key="12">
    <source>
        <dbReference type="EMBL" id="QPS07522.1"/>
    </source>
</evidence>
<evidence type="ECO:0000256" key="2">
    <source>
        <dbReference type="ARBA" id="ARBA00022448"/>
    </source>
</evidence>
<dbReference type="Pfam" id="PF11356">
    <property type="entry name" value="T2SSC"/>
    <property type="match status" value="1"/>
</dbReference>
<evidence type="ECO:0000313" key="11">
    <source>
        <dbReference type="EMBL" id="MDX4955420.1"/>
    </source>
</evidence>
<evidence type="ECO:0000256" key="6">
    <source>
        <dbReference type="ARBA" id="ARBA00022927"/>
    </source>
</evidence>
<reference evidence="11" key="2">
    <citation type="submission" date="2023-11" db="EMBL/GenBank/DDBJ databases">
        <title>Identification and selenium tolerance of Delftia acidovorans R3-25.</title>
        <authorList>
            <person name="Zhang S."/>
            <person name="Liu Y."/>
            <person name="Guo Y."/>
        </authorList>
    </citation>
    <scope>NUCLEOTIDE SEQUENCE</scope>
    <source>
        <strain evidence="11">R3-25</strain>
    </source>
</reference>
<dbReference type="EMBL" id="JAWWMZ010000007">
    <property type="protein sequence ID" value="MDX4955420.1"/>
    <property type="molecule type" value="Genomic_DNA"/>
</dbReference>
<protein>
    <submittedName>
        <fullName evidence="12">General secretion pathway protein C</fullName>
    </submittedName>
    <submittedName>
        <fullName evidence="11">Type II secretion system protein N</fullName>
    </submittedName>
</protein>
<keyword evidence="7 9" id="KW-1133">Transmembrane helix</keyword>
<evidence type="ECO:0000256" key="9">
    <source>
        <dbReference type="SAM" id="Phobius"/>
    </source>
</evidence>
<dbReference type="Proteomes" id="UP000594778">
    <property type="component" value="Chromosome"/>
</dbReference>
<accession>A0A087ELJ8</accession>
<gene>
    <name evidence="12" type="ORF">I6G66_25110</name>
    <name evidence="11" type="ORF">SGN30_18560</name>
</gene>
<sequence length="157" mass="15706">MVTLSLNRGQARTWHVKAATFVLWLLAAGVVAFWAMRLGNGGAGAPVPPAPAEPLQVDAPALAQALGGVAAAQGAVAPAAAPVVSRYALVGVLAGRDSGGGAAVIAVGNQPAKPFRVGRAVEDGVVLQSVSGREARLGPRVDGPASITLQIPLPDKR</sequence>
<evidence type="ECO:0000256" key="1">
    <source>
        <dbReference type="ARBA" id="ARBA00004533"/>
    </source>
</evidence>
<keyword evidence="6" id="KW-0653">Protein transport</keyword>
<name>A0A087ELJ8_DELAC</name>
<dbReference type="GO" id="GO:0015031">
    <property type="term" value="P:protein transport"/>
    <property type="evidence" value="ECO:0007669"/>
    <property type="project" value="UniProtKB-KW"/>
</dbReference>
<keyword evidence="4" id="KW-0997">Cell inner membrane</keyword>
<dbReference type="Proteomes" id="UP001287445">
    <property type="component" value="Unassembled WGS sequence"/>
</dbReference>
<organism evidence="12 13">
    <name type="scientific">Delftia acidovorans</name>
    <name type="common">Pseudomonas acidovorans</name>
    <name type="synonym">Comamonas acidovorans</name>
    <dbReference type="NCBI Taxonomy" id="80866"/>
    <lineage>
        <taxon>Bacteria</taxon>
        <taxon>Pseudomonadati</taxon>
        <taxon>Pseudomonadota</taxon>
        <taxon>Betaproteobacteria</taxon>
        <taxon>Burkholderiales</taxon>
        <taxon>Comamonadaceae</taxon>
        <taxon>Delftia</taxon>
    </lineage>
</organism>